<dbReference type="RefSeq" id="WP_265767096.1">
    <property type="nucleotide sequence ID" value="NZ_JAGGJA010000011.1"/>
</dbReference>
<proteinExistence type="predicted"/>
<gene>
    <name evidence="2" type="ORF">J6I44_15690</name>
</gene>
<dbReference type="PANTHER" id="PTHR35882">
    <property type="entry name" value="PELA"/>
    <property type="match status" value="1"/>
</dbReference>
<organism evidence="2 3">
    <name type="scientific">Fodinibius salsisoli</name>
    <dbReference type="NCBI Taxonomy" id="2820877"/>
    <lineage>
        <taxon>Bacteria</taxon>
        <taxon>Pseudomonadati</taxon>
        <taxon>Balneolota</taxon>
        <taxon>Balneolia</taxon>
        <taxon>Balneolales</taxon>
        <taxon>Balneolaceae</taxon>
        <taxon>Fodinibius</taxon>
    </lineage>
</organism>
<evidence type="ECO:0000313" key="2">
    <source>
        <dbReference type="EMBL" id="MCW9708309.1"/>
    </source>
</evidence>
<keyword evidence="3" id="KW-1185">Reference proteome</keyword>
<dbReference type="EMBL" id="JAGGJA010000011">
    <property type="protein sequence ID" value="MCW9708309.1"/>
    <property type="molecule type" value="Genomic_DNA"/>
</dbReference>
<dbReference type="Proteomes" id="UP001207918">
    <property type="component" value="Unassembled WGS sequence"/>
</dbReference>
<evidence type="ECO:0000259" key="1">
    <source>
        <dbReference type="Pfam" id="PF03537"/>
    </source>
</evidence>
<sequence>MNSLQILLLFIVFVSVVHCTGSGQVKKEKWEPFAVSYERIANLEEASAKYNLLIVEPDQYSKAETDSLNNPKNQLIAYITLGEVDRNRWYYPLLEERGFLGVNENWDSPYLNLADSTTRSILLDKVVPNIMSKGFDGLFLDTVDDVAPYTDRAHLQPQMVDIISQIHANYPDAIIIQNAGLFLLDKTKEFIDAVLIEDVATSYDFKNRTYNLKEKQQYHEKVQQIEQHTKAIQKPFLLVDFAEETSLKELAKSRLDTLPYPYFINTIGLNDISKSISSGSVFNTN</sequence>
<feature type="domain" description="Glycoside-hydrolase family GH114 TIM-barrel" evidence="1">
    <location>
        <begin position="50"/>
        <end position="226"/>
    </location>
</feature>
<name>A0ABT3PR17_9BACT</name>
<dbReference type="InterPro" id="IPR013785">
    <property type="entry name" value="Aldolase_TIM"/>
</dbReference>
<dbReference type="InterPro" id="IPR017853">
    <property type="entry name" value="GH"/>
</dbReference>
<dbReference type="Gene3D" id="3.20.20.70">
    <property type="entry name" value="Aldolase class I"/>
    <property type="match status" value="1"/>
</dbReference>
<dbReference type="InterPro" id="IPR004352">
    <property type="entry name" value="GH114_TIM-barrel"/>
</dbReference>
<dbReference type="SUPFAM" id="SSF51445">
    <property type="entry name" value="(Trans)glycosidases"/>
    <property type="match status" value="1"/>
</dbReference>
<dbReference type="Pfam" id="PF03537">
    <property type="entry name" value="Glyco_hydro_114"/>
    <property type="match status" value="1"/>
</dbReference>
<reference evidence="2 3" key="1">
    <citation type="submission" date="2021-03" db="EMBL/GenBank/DDBJ databases">
        <title>Aliifodinibius sp. nov., a new bacterium isolated from saline soil.</title>
        <authorList>
            <person name="Galisteo C."/>
            <person name="De La Haba R."/>
            <person name="Sanchez-Porro C."/>
            <person name="Ventosa A."/>
        </authorList>
    </citation>
    <scope>NUCLEOTIDE SEQUENCE [LARGE SCALE GENOMIC DNA]</scope>
    <source>
        <strain evidence="2 3">1BSP15-2V2</strain>
    </source>
</reference>
<comment type="caution">
    <text evidence="2">The sequence shown here is derived from an EMBL/GenBank/DDBJ whole genome shotgun (WGS) entry which is preliminary data.</text>
</comment>
<dbReference type="PANTHER" id="PTHR35882:SF2">
    <property type="entry name" value="PELA"/>
    <property type="match status" value="1"/>
</dbReference>
<evidence type="ECO:0000313" key="3">
    <source>
        <dbReference type="Proteomes" id="UP001207918"/>
    </source>
</evidence>
<protein>
    <submittedName>
        <fullName evidence="2">Endo alpha-1,4 polygalactosaminidase</fullName>
    </submittedName>
</protein>
<accession>A0ABT3PR17</accession>